<protein>
    <submittedName>
        <fullName evidence="7">Deoxyribodipyrimidine photolyase</fullName>
        <ecNumber evidence="7">4.1.99.3</ecNumber>
    </submittedName>
</protein>
<accession>A0A177G566</accession>
<feature type="domain" description="Cryptochrome/DNA photolyase FAD-binding" evidence="6">
    <location>
        <begin position="1"/>
        <end position="48"/>
    </location>
</feature>
<evidence type="ECO:0000256" key="5">
    <source>
        <dbReference type="RuleBase" id="RU004182"/>
    </source>
</evidence>
<dbReference type="InterPro" id="IPR005101">
    <property type="entry name" value="Cryptochr/Photolyase_FAD-bd"/>
</dbReference>
<evidence type="ECO:0000313" key="8">
    <source>
        <dbReference type="Proteomes" id="UP000077349"/>
    </source>
</evidence>
<dbReference type="GO" id="GO:0071949">
    <property type="term" value="F:FAD binding"/>
    <property type="evidence" value="ECO:0007669"/>
    <property type="project" value="TreeGrafter"/>
</dbReference>
<evidence type="ECO:0000256" key="2">
    <source>
        <dbReference type="ARBA" id="ARBA00022630"/>
    </source>
</evidence>
<dbReference type="GO" id="GO:0006139">
    <property type="term" value="P:nucleobase-containing compound metabolic process"/>
    <property type="evidence" value="ECO:0007669"/>
    <property type="project" value="UniProtKB-ARBA"/>
</dbReference>
<keyword evidence="7" id="KW-0456">Lyase</keyword>
<gene>
    <name evidence="7" type="ORF">Amal_03905</name>
</gene>
<dbReference type="InterPro" id="IPR018394">
    <property type="entry name" value="DNA_photolyase_1_CS_C"/>
</dbReference>
<comment type="caution">
    <text evidence="7">The sequence shown here is derived from an EMBL/GenBank/DDBJ whole genome shotgun (WGS) entry which is preliminary data.</text>
</comment>
<sequence>MPWQNDPEAFTAWTEGRTGYPLVDAGMRELRATGTMHNRVRMVVASFFDQTSADRLA</sequence>
<dbReference type="AlphaFoldDB" id="A0A177G566"/>
<dbReference type="GO" id="GO:0003904">
    <property type="term" value="F:deoxyribodipyrimidine photo-lyase activity"/>
    <property type="evidence" value="ECO:0007669"/>
    <property type="project" value="UniProtKB-EC"/>
</dbReference>
<evidence type="ECO:0000313" key="7">
    <source>
        <dbReference type="EMBL" id="OAG74931.1"/>
    </source>
</evidence>
<dbReference type="PRINTS" id="PR00147">
    <property type="entry name" value="DNAPHOTLYASE"/>
</dbReference>
<dbReference type="InterPro" id="IPR036134">
    <property type="entry name" value="Crypto/Photolyase_FAD-like_sf"/>
</dbReference>
<dbReference type="EMBL" id="LVHD01000210">
    <property type="protein sequence ID" value="OAG74931.1"/>
    <property type="molecule type" value="Genomic_DNA"/>
</dbReference>
<dbReference type="PROSITE" id="PS00394">
    <property type="entry name" value="DNA_PHOTOLYASES_1_1"/>
    <property type="match status" value="1"/>
</dbReference>
<dbReference type="Proteomes" id="UP000077349">
    <property type="component" value="Unassembled WGS sequence"/>
</dbReference>
<comment type="similarity">
    <text evidence="5">Belongs to the DNA photolyase family.</text>
</comment>
<comment type="cofactor">
    <cofactor evidence="1">
        <name>FAD</name>
        <dbReference type="ChEBI" id="CHEBI:57692"/>
    </cofactor>
</comment>
<dbReference type="Gene3D" id="1.10.579.10">
    <property type="entry name" value="DNA Cyclobutane Dipyrimidine Photolyase, subunit A, domain 3"/>
    <property type="match status" value="1"/>
</dbReference>
<keyword evidence="2 5" id="KW-0285">Flavoprotein</keyword>
<dbReference type="Pfam" id="PF03441">
    <property type="entry name" value="FAD_binding_7"/>
    <property type="match status" value="1"/>
</dbReference>
<keyword evidence="4 5" id="KW-0157">Chromophore</keyword>
<dbReference type="PATRIC" id="fig|178901.16.peg.4247"/>
<evidence type="ECO:0000256" key="1">
    <source>
        <dbReference type="ARBA" id="ARBA00001974"/>
    </source>
</evidence>
<evidence type="ECO:0000256" key="3">
    <source>
        <dbReference type="ARBA" id="ARBA00022827"/>
    </source>
</evidence>
<dbReference type="SUPFAM" id="SSF48173">
    <property type="entry name" value="Cryptochrome/photolyase FAD-binding domain"/>
    <property type="match status" value="1"/>
</dbReference>
<dbReference type="EC" id="4.1.99.3" evidence="7"/>
<keyword evidence="3 5" id="KW-0274">FAD</keyword>
<reference evidence="7 8" key="1">
    <citation type="submission" date="2016-03" db="EMBL/GenBank/DDBJ databases">
        <title>Draft genome sequence of Acetobacter malorum CECT 7742, a strain isolated from strawberry vinegar.</title>
        <authorList>
            <person name="Sainz F."/>
            <person name="Mas A."/>
            <person name="Torija M.J."/>
        </authorList>
    </citation>
    <scope>NUCLEOTIDE SEQUENCE [LARGE SCALE GENOMIC DNA]</scope>
    <source>
        <strain evidence="7 8">CECT 7742</strain>
    </source>
</reference>
<organism evidence="7 8">
    <name type="scientific">Acetobacter malorum</name>
    <dbReference type="NCBI Taxonomy" id="178901"/>
    <lineage>
        <taxon>Bacteria</taxon>
        <taxon>Pseudomonadati</taxon>
        <taxon>Pseudomonadota</taxon>
        <taxon>Alphaproteobacteria</taxon>
        <taxon>Acetobacterales</taxon>
        <taxon>Acetobacteraceae</taxon>
        <taxon>Acetobacter</taxon>
    </lineage>
</organism>
<dbReference type="PANTHER" id="PTHR11455">
    <property type="entry name" value="CRYPTOCHROME"/>
    <property type="match status" value="1"/>
</dbReference>
<name>A0A177G566_9PROT</name>
<proteinExistence type="inferred from homology"/>
<dbReference type="InterPro" id="IPR002081">
    <property type="entry name" value="Cryptochrome/DNA_photolyase_1"/>
</dbReference>
<dbReference type="PANTHER" id="PTHR11455:SF9">
    <property type="entry name" value="CRYPTOCHROME CIRCADIAN CLOCK 5 ISOFORM X1"/>
    <property type="match status" value="1"/>
</dbReference>
<dbReference type="GO" id="GO:0003677">
    <property type="term" value="F:DNA binding"/>
    <property type="evidence" value="ECO:0007669"/>
    <property type="project" value="TreeGrafter"/>
</dbReference>
<evidence type="ECO:0000256" key="4">
    <source>
        <dbReference type="ARBA" id="ARBA00022991"/>
    </source>
</evidence>
<dbReference type="GO" id="GO:0006950">
    <property type="term" value="P:response to stress"/>
    <property type="evidence" value="ECO:0007669"/>
    <property type="project" value="UniProtKB-ARBA"/>
</dbReference>
<evidence type="ECO:0000259" key="6">
    <source>
        <dbReference type="Pfam" id="PF03441"/>
    </source>
</evidence>